<keyword evidence="1" id="KW-0812">Transmembrane</keyword>
<keyword evidence="1" id="KW-0472">Membrane</keyword>
<gene>
    <name evidence="2" type="ORF">IAD41_03925</name>
</gene>
<dbReference type="Proteomes" id="UP000824139">
    <property type="component" value="Unassembled WGS sequence"/>
</dbReference>
<dbReference type="EMBL" id="DVJO01000086">
    <property type="protein sequence ID" value="HIS82734.1"/>
    <property type="molecule type" value="Genomic_DNA"/>
</dbReference>
<keyword evidence="1" id="KW-1133">Transmembrane helix</keyword>
<comment type="caution">
    <text evidence="2">The sequence shown here is derived from an EMBL/GenBank/DDBJ whole genome shotgun (WGS) entry which is preliminary data.</text>
</comment>
<protein>
    <submittedName>
        <fullName evidence="2">Uncharacterized protein</fullName>
    </submittedName>
</protein>
<feature type="transmembrane region" description="Helical" evidence="1">
    <location>
        <begin position="33"/>
        <end position="55"/>
    </location>
</feature>
<accession>A0A9D1K4U9</accession>
<evidence type="ECO:0000313" key="2">
    <source>
        <dbReference type="EMBL" id="HIS82734.1"/>
    </source>
</evidence>
<reference evidence="2" key="2">
    <citation type="journal article" date="2021" name="PeerJ">
        <title>Extensive microbial diversity within the chicken gut microbiome revealed by metagenomics and culture.</title>
        <authorList>
            <person name="Gilroy R."/>
            <person name="Ravi A."/>
            <person name="Getino M."/>
            <person name="Pursley I."/>
            <person name="Horton D.L."/>
            <person name="Alikhan N.F."/>
            <person name="Baker D."/>
            <person name="Gharbi K."/>
            <person name="Hall N."/>
            <person name="Watson M."/>
            <person name="Adriaenssens E.M."/>
            <person name="Foster-Nyarko E."/>
            <person name="Jarju S."/>
            <person name="Secka A."/>
            <person name="Antonio M."/>
            <person name="Oren A."/>
            <person name="Chaudhuri R.R."/>
            <person name="La Ragione R."/>
            <person name="Hildebrand F."/>
            <person name="Pallen M.J."/>
        </authorList>
    </citation>
    <scope>NUCLEOTIDE SEQUENCE</scope>
    <source>
        <strain evidence="2">CHK152-2994</strain>
    </source>
</reference>
<evidence type="ECO:0000256" key="1">
    <source>
        <dbReference type="SAM" id="Phobius"/>
    </source>
</evidence>
<sequence>MKPLNNLAEIVSKKFISCKNYLYKNYGENPGKMLVHTGVLGWILSSAAQVAAVVFNDKISSKEKMFLIPQECADAAVNILSFYIVTNSFKAIGSKLVSTGKLATPNIRKYIQKAGLEDKVGKVTTDIKKDMTGAIRQEYTDFKSGVDVITSTVGSIISCNLITPVLRNQYAASKQKEILAKRNMQKNNPEQPEKPKILRPLSMADYQKLASLKFSGGNMKV</sequence>
<organism evidence="2 3">
    <name type="scientific">Candidatus Scatenecus faecavium</name>
    <dbReference type="NCBI Taxonomy" id="2840915"/>
    <lineage>
        <taxon>Bacteria</taxon>
        <taxon>Candidatus Scatenecus</taxon>
    </lineage>
</organism>
<proteinExistence type="predicted"/>
<dbReference type="AlphaFoldDB" id="A0A9D1K4U9"/>
<reference evidence="2" key="1">
    <citation type="submission" date="2020-10" db="EMBL/GenBank/DDBJ databases">
        <authorList>
            <person name="Gilroy R."/>
        </authorList>
    </citation>
    <scope>NUCLEOTIDE SEQUENCE</scope>
    <source>
        <strain evidence="2">CHK152-2994</strain>
    </source>
</reference>
<name>A0A9D1K4U9_9BACT</name>
<evidence type="ECO:0000313" key="3">
    <source>
        <dbReference type="Proteomes" id="UP000824139"/>
    </source>
</evidence>